<gene>
    <name evidence="1" type="ORF">PV383_08660</name>
</gene>
<comment type="caution">
    <text evidence="1">The sequence shown here is derived from an EMBL/GenBank/DDBJ whole genome shotgun (WGS) entry which is preliminary data.</text>
</comment>
<reference evidence="1 2" key="1">
    <citation type="journal article" date="2023" name="Microb. Genom.">
        <title>Mesoterricola silvestris gen. nov., sp. nov., Mesoterricola sediminis sp. nov., Geothrix oryzae sp. nov., Geothrix edaphica sp. nov., Geothrix rubra sp. nov., and Geothrix limicola sp. nov., six novel members of Acidobacteriota isolated from soils.</title>
        <authorList>
            <person name="Weisberg A.J."/>
            <person name="Pearce E."/>
            <person name="Kramer C.G."/>
            <person name="Chang J.H."/>
            <person name="Clarke C.R."/>
        </authorList>
    </citation>
    <scope>NUCLEOTIDE SEQUENCE [LARGE SCALE GENOMIC DNA]</scope>
    <source>
        <strain evidence="1 2">NE20-4-1</strain>
    </source>
</reference>
<sequence>MSRALQHQLHSRLETVTALRDLPLTRQHIEALAVDLTPIVKALLAEADADRSDVVPVEYALTDQAGPVDRYITDYDGCRASTHPEVEEDCPAALLAAELRRQPDVKATDVPTPTHLTLTVRPSSIHGWRWWRRKLAVGSILRHGSLVTGTGHYGEVTVHLRGENAGDLLDTRAVNKSAARLQNFLAERPAGHPW</sequence>
<organism evidence="1 2">
    <name type="scientific">Streptomyces caniscabiei</name>
    <dbReference type="NCBI Taxonomy" id="2746961"/>
    <lineage>
        <taxon>Bacteria</taxon>
        <taxon>Bacillati</taxon>
        <taxon>Actinomycetota</taxon>
        <taxon>Actinomycetes</taxon>
        <taxon>Kitasatosporales</taxon>
        <taxon>Streptomycetaceae</taxon>
        <taxon>Streptomyces</taxon>
    </lineage>
</organism>
<name>A0ABU4MIV7_9ACTN</name>
<dbReference type="EMBL" id="JARAWJ010000005">
    <property type="protein sequence ID" value="MDX3037238.1"/>
    <property type="molecule type" value="Genomic_DNA"/>
</dbReference>
<dbReference type="RefSeq" id="WP_193383359.1">
    <property type="nucleotide sequence ID" value="NZ_JABXWI010000001.1"/>
</dbReference>
<protein>
    <submittedName>
        <fullName evidence="1">Uncharacterized protein</fullName>
    </submittedName>
</protein>
<evidence type="ECO:0000313" key="1">
    <source>
        <dbReference type="EMBL" id="MDX3037238.1"/>
    </source>
</evidence>
<proteinExistence type="predicted"/>
<evidence type="ECO:0000313" key="2">
    <source>
        <dbReference type="Proteomes" id="UP001282474"/>
    </source>
</evidence>
<keyword evidence="2" id="KW-1185">Reference proteome</keyword>
<dbReference type="Proteomes" id="UP001282474">
    <property type="component" value="Unassembled WGS sequence"/>
</dbReference>
<accession>A0ABU4MIV7</accession>